<dbReference type="EMBL" id="AP028955">
    <property type="protein sequence ID" value="BET39357.1"/>
    <property type="molecule type" value="Genomic_DNA"/>
</dbReference>
<keyword evidence="2" id="KW-1185">Reference proteome</keyword>
<name>A0ABN7BWN7_9MOLU</name>
<sequence length="316" mass="35724">MKGINKMKINKEETWKEVQKALNNLHGPVRAGALSTQNWSNTKTGVLLTIAGLKSVTRDSNIEKRYQLIKSGVADILYAAFGGWVIWQAYNLNETGGSATTKPNLPTFPTLPPNNERLYSEIAEQLTEEPASNELTPEMISIALNKLFTGTNGLVKVLSGISGFDLYKIQKVTKTIEYLKSLTTFANTGINFTNGNIVGGDLMSISAMMDVSHTYFSTMSKSNTSNSKEEIIIKIINERKEHITKSFSLYKGILINKDLKEIYDYLEKNNWDKFEMRHSDKTIPSFVKLGKIKDWRPTLTMFKEWIDNYTPENKKV</sequence>
<organism evidence="1 2">
    <name type="scientific">Spiroplasma ixodetis</name>
    <dbReference type="NCBI Taxonomy" id="2141"/>
    <lineage>
        <taxon>Bacteria</taxon>
        <taxon>Bacillati</taxon>
        <taxon>Mycoplasmatota</taxon>
        <taxon>Mollicutes</taxon>
        <taxon>Entomoplasmatales</taxon>
        <taxon>Spiroplasmataceae</taxon>
        <taxon>Spiroplasma</taxon>
    </lineage>
</organism>
<evidence type="ECO:0000313" key="2">
    <source>
        <dbReference type="Proteomes" id="UP001473424"/>
    </source>
</evidence>
<gene>
    <name evidence="1" type="ORF">SAP269_19460</name>
</gene>
<proteinExistence type="predicted"/>
<accession>A0ABN7BWN7</accession>
<dbReference type="Proteomes" id="UP001473424">
    <property type="component" value="Chromosome"/>
</dbReference>
<protein>
    <submittedName>
        <fullName evidence="1">Uncharacterized protein</fullName>
    </submittedName>
</protein>
<evidence type="ECO:0000313" key="1">
    <source>
        <dbReference type="EMBL" id="BET39357.1"/>
    </source>
</evidence>
<reference evidence="2" key="1">
    <citation type="journal article" date="2024" name="FEMS Microbiol. Lett.">
        <title>Genomic insights into Spiroplasma endosymbionts that induce male-killing and protective phenotypes in the pea aphid.</title>
        <authorList>
            <person name="Arai H."/>
            <person name="Legeai F."/>
            <person name="Kageyama D."/>
            <person name="Sugio A."/>
            <person name="Simon J.C."/>
        </authorList>
    </citation>
    <scope>NUCLEOTIDE SEQUENCE [LARGE SCALE GENOMIC DNA]</scope>
    <source>
        <strain evidence="2">sAp269</strain>
    </source>
</reference>